<dbReference type="GO" id="GO:0030170">
    <property type="term" value="F:pyridoxal phosphate binding"/>
    <property type="evidence" value="ECO:0007669"/>
    <property type="project" value="InterPro"/>
</dbReference>
<evidence type="ECO:0000313" key="13">
    <source>
        <dbReference type="EMBL" id="SQH75768.1"/>
    </source>
</evidence>
<dbReference type="NCBIfam" id="TIGR02093">
    <property type="entry name" value="P_ylase"/>
    <property type="match status" value="1"/>
</dbReference>
<dbReference type="PROSITE" id="PS00102">
    <property type="entry name" value="PHOSPHORYLASE"/>
    <property type="match status" value="1"/>
</dbReference>
<evidence type="ECO:0000256" key="3">
    <source>
        <dbReference type="ARBA" id="ARBA00006047"/>
    </source>
</evidence>
<dbReference type="InterPro" id="IPR035090">
    <property type="entry name" value="Pyridoxal_P_attach_site"/>
</dbReference>
<sequence>MSVSSPKRQGLFQAKPADKSLKDDVKELQQDCEPCDSLSASLNRYMNNGLGQEEYAQHDLFHALASSVKELMLDNWRQTRAKDSQYQTKQVAYLSLEFLMGRALGNALLNLQLTDESREALSQYAVDLESLESLEHDAGLGNGGLGRLAACFLDSCASLDIAVTGYGIRYEYGMFAQRIVDGYQIEGPDRWLKDGNPWEVRVPNHNVTVPFFGHTESYIDKLGRRHVTWVDTQDVQAVAYDMPIPGYRNSRINTLRLWKSEATDDFDLAEFNQGDYTEAVARKNLAEQITMVLYPNDASENGKELRLRQQYFLSSASLQDLLNNWIKQNGTDFSDFAKANVMQLNDTHPSVAVPELMRLLVDHYALEWEQAWGITTNIMAYTNHTLLPEALERWPVRMFEQMLPRILEIIYEINARYLDDVAHHWPGDADMLAKMSIIEEGCEPHVRMAYLAIVASFSVNGVAGLHTQLLTSGLFKHFYELWPEKFNNKTNGVTPRRWLAHCNPRLAALLTKRLGCQWVGDLQHLQALSAFTEDKALIDEWREVKLANKRELSVMIAKECGVEFEPEMMFDVQVKRIHEYKRQLLNILHVIHLYHEILTAISDNRLDKLVPRCVLIGGKAAPGYAMAKLLIKLANNVAHMVNSDPQITPYLRFAFLPNYNVSAMEKICPATDLSQQISTAGKEASGTGNMKFMMNGALTIGTLDGANIEMLEEVGEDNFFLFGLNASQVHSLQDNYQPEHFINQSPALKQVMKLLQSGHFNLLEPGIFDPVIESIKSPTDPWMTAADFESYRQAQQRAASAYQDPDSWTQMSIRNTACSGRFSSDVTIAAYRDEIWKA</sequence>
<dbReference type="InterPro" id="IPR000811">
    <property type="entry name" value="Glyco_trans_35"/>
</dbReference>
<dbReference type="Pfam" id="PF00343">
    <property type="entry name" value="Phosphorylase"/>
    <property type="match status" value="1"/>
</dbReference>
<protein>
    <recommendedName>
        <fullName evidence="11">Alpha-1,4 glucan phosphorylase</fullName>
        <ecNumber evidence="11">2.4.1.1</ecNumber>
    </recommendedName>
</protein>
<keyword evidence="7 10" id="KW-0663">Pyridoxal phosphate</keyword>
<evidence type="ECO:0000256" key="11">
    <source>
        <dbReference type="RuleBase" id="RU000587"/>
    </source>
</evidence>
<comment type="cofactor">
    <cofactor evidence="2 11">
        <name>pyridoxal 5'-phosphate</name>
        <dbReference type="ChEBI" id="CHEBI:597326"/>
    </cofactor>
</comment>
<evidence type="ECO:0000256" key="9">
    <source>
        <dbReference type="ARBA" id="ARBA00025174"/>
    </source>
</evidence>
<dbReference type="PANTHER" id="PTHR11468:SF3">
    <property type="entry name" value="GLYCOGEN PHOSPHORYLASE, LIVER FORM"/>
    <property type="match status" value="1"/>
</dbReference>
<evidence type="ECO:0000256" key="7">
    <source>
        <dbReference type="ARBA" id="ARBA00022898"/>
    </source>
</evidence>
<evidence type="ECO:0000256" key="10">
    <source>
        <dbReference type="PIRSR" id="PIRSR000460-1"/>
    </source>
</evidence>
<keyword evidence="5 11" id="KW-0328">Glycosyltransferase</keyword>
<feature type="region of interest" description="Disordered" evidence="12">
    <location>
        <begin position="1"/>
        <end position="20"/>
    </location>
</feature>
<evidence type="ECO:0000256" key="5">
    <source>
        <dbReference type="ARBA" id="ARBA00022676"/>
    </source>
</evidence>
<comment type="function">
    <text evidence="11">Allosteric enzyme that catalyzes the rate-limiting step in glycogen catabolism, the phosphorolytic cleavage of glycogen to produce glucose-1-phosphate, and plays a central role in maintaining cellular and organismal glucose homeostasis.</text>
</comment>
<comment type="function">
    <text evidence="9">Phosphorylase is an important allosteric enzyme in carbohydrate metabolism. Enzymes from different sources differ in their regulatory mechanisms and in their natural substrates. However, all known phosphorylases share catalytic and structural properties.</text>
</comment>
<dbReference type="PANTHER" id="PTHR11468">
    <property type="entry name" value="GLYCOGEN PHOSPHORYLASE"/>
    <property type="match status" value="1"/>
</dbReference>
<dbReference type="FunFam" id="3.40.50.2000:FF:000003">
    <property type="entry name" value="Alpha-1,4 glucan phosphorylase"/>
    <property type="match status" value="1"/>
</dbReference>
<dbReference type="CDD" id="cd04300">
    <property type="entry name" value="GT35_Glycogen_Phosphorylase"/>
    <property type="match status" value="1"/>
</dbReference>
<dbReference type="Gene3D" id="3.40.50.2000">
    <property type="entry name" value="Glycogen Phosphorylase B"/>
    <property type="match status" value="2"/>
</dbReference>
<dbReference type="PIRSF" id="PIRSF000460">
    <property type="entry name" value="Pprylas_GlgP"/>
    <property type="match status" value="1"/>
</dbReference>
<keyword evidence="4" id="KW-0021">Allosteric enzyme</keyword>
<organism evidence="13 14">
    <name type="scientific">Shewanella benthica</name>
    <dbReference type="NCBI Taxonomy" id="43661"/>
    <lineage>
        <taxon>Bacteria</taxon>
        <taxon>Pseudomonadati</taxon>
        <taxon>Pseudomonadota</taxon>
        <taxon>Gammaproteobacteria</taxon>
        <taxon>Alteromonadales</taxon>
        <taxon>Shewanellaceae</taxon>
        <taxon>Shewanella</taxon>
    </lineage>
</organism>
<reference evidence="14" key="1">
    <citation type="submission" date="2018-06" db="EMBL/GenBank/DDBJ databases">
        <authorList>
            <person name="Cea G.-C."/>
            <person name="William W."/>
        </authorList>
    </citation>
    <scope>NUCLEOTIDE SEQUENCE [LARGE SCALE GENOMIC DNA]</scope>
    <source>
        <strain evidence="14">DB21MT-2</strain>
    </source>
</reference>
<dbReference type="EMBL" id="LS483452">
    <property type="protein sequence ID" value="SQH75768.1"/>
    <property type="molecule type" value="Genomic_DNA"/>
</dbReference>
<gene>
    <name evidence="13" type="primary">glgP</name>
    <name evidence="13" type="ORF">SHEWBE_1802</name>
</gene>
<dbReference type="Proteomes" id="UP000250123">
    <property type="component" value="Chromosome SHEWBE"/>
</dbReference>
<evidence type="ECO:0000256" key="6">
    <source>
        <dbReference type="ARBA" id="ARBA00022679"/>
    </source>
</evidence>
<evidence type="ECO:0000256" key="2">
    <source>
        <dbReference type="ARBA" id="ARBA00001933"/>
    </source>
</evidence>
<comment type="similarity">
    <text evidence="3 11">Belongs to the glycogen phosphorylase family.</text>
</comment>
<dbReference type="KEGG" id="sbk:SHEWBE_1802"/>
<dbReference type="FunFam" id="3.40.50.2000:FF:000002">
    <property type="entry name" value="Alpha-1,4 glucan phosphorylase"/>
    <property type="match status" value="1"/>
</dbReference>
<dbReference type="EC" id="2.4.1.1" evidence="11"/>
<dbReference type="SUPFAM" id="SSF53756">
    <property type="entry name" value="UDP-Glycosyltransferase/glycogen phosphorylase"/>
    <property type="match status" value="1"/>
</dbReference>
<proteinExistence type="inferred from homology"/>
<dbReference type="GO" id="GO:0005737">
    <property type="term" value="C:cytoplasm"/>
    <property type="evidence" value="ECO:0007669"/>
    <property type="project" value="TreeGrafter"/>
</dbReference>
<evidence type="ECO:0000256" key="4">
    <source>
        <dbReference type="ARBA" id="ARBA00022533"/>
    </source>
</evidence>
<evidence type="ECO:0000256" key="1">
    <source>
        <dbReference type="ARBA" id="ARBA00001275"/>
    </source>
</evidence>
<dbReference type="RefSeq" id="WP_112352181.1">
    <property type="nucleotide sequence ID" value="NZ_LS483452.1"/>
</dbReference>
<dbReference type="AlphaFoldDB" id="A0A330M1F1"/>
<feature type="modified residue" description="N6-(pyridoxal phosphate)lysine" evidence="10">
    <location>
        <position position="691"/>
    </location>
</feature>
<keyword evidence="8 11" id="KW-0119">Carbohydrate metabolism</keyword>
<comment type="catalytic activity">
    <reaction evidence="1 11">
        <text>[(1-&gt;4)-alpha-D-glucosyl](n) + phosphate = [(1-&gt;4)-alpha-D-glucosyl](n-1) + alpha-D-glucose 1-phosphate</text>
        <dbReference type="Rhea" id="RHEA:41732"/>
        <dbReference type="Rhea" id="RHEA-COMP:9584"/>
        <dbReference type="Rhea" id="RHEA-COMP:9586"/>
        <dbReference type="ChEBI" id="CHEBI:15444"/>
        <dbReference type="ChEBI" id="CHEBI:43474"/>
        <dbReference type="ChEBI" id="CHEBI:58601"/>
        <dbReference type="EC" id="2.4.1.1"/>
    </reaction>
</comment>
<keyword evidence="6 11" id="KW-0808">Transferase</keyword>
<name>A0A330M1F1_9GAMM</name>
<dbReference type="GO" id="GO:0005980">
    <property type="term" value="P:glycogen catabolic process"/>
    <property type="evidence" value="ECO:0007669"/>
    <property type="project" value="TreeGrafter"/>
</dbReference>
<dbReference type="GO" id="GO:0008184">
    <property type="term" value="F:glycogen phosphorylase activity"/>
    <property type="evidence" value="ECO:0007669"/>
    <property type="project" value="InterPro"/>
</dbReference>
<dbReference type="InterPro" id="IPR011833">
    <property type="entry name" value="Glycg_phsphrylas"/>
</dbReference>
<evidence type="ECO:0000256" key="12">
    <source>
        <dbReference type="SAM" id="MobiDB-lite"/>
    </source>
</evidence>
<dbReference type="OrthoDB" id="7229284at2"/>
<evidence type="ECO:0000256" key="8">
    <source>
        <dbReference type="ARBA" id="ARBA00023277"/>
    </source>
</evidence>
<accession>A0A330M1F1</accession>
<evidence type="ECO:0000313" key="14">
    <source>
        <dbReference type="Proteomes" id="UP000250123"/>
    </source>
</evidence>